<dbReference type="InterPro" id="IPR007259">
    <property type="entry name" value="GCP"/>
</dbReference>
<comment type="similarity">
    <text evidence="2 6">Belongs to the TUBGCP family.</text>
</comment>
<dbReference type="Proteomes" id="UP001162164">
    <property type="component" value="Unassembled WGS sequence"/>
</dbReference>
<dbReference type="Gene3D" id="1.20.120.1900">
    <property type="entry name" value="Gamma-tubulin complex, C-terminal domain"/>
    <property type="match status" value="1"/>
</dbReference>
<evidence type="ECO:0000256" key="5">
    <source>
        <dbReference type="ARBA" id="ARBA00023212"/>
    </source>
</evidence>
<evidence type="ECO:0000256" key="3">
    <source>
        <dbReference type="ARBA" id="ARBA00022490"/>
    </source>
</evidence>
<keyword evidence="5 6" id="KW-0206">Cytoskeleton</keyword>
<dbReference type="Pfam" id="PF17681">
    <property type="entry name" value="GCP_N_terminal"/>
    <property type="match status" value="1"/>
</dbReference>
<gene>
    <name evidence="9" type="ORF">NQ317_009318</name>
</gene>
<dbReference type="PANTHER" id="PTHR19302">
    <property type="entry name" value="GAMMA TUBULIN COMPLEX PROTEIN"/>
    <property type="match status" value="1"/>
</dbReference>
<name>A0ABQ9JGJ4_9CUCU</name>
<dbReference type="InterPro" id="IPR040457">
    <property type="entry name" value="GCP_C"/>
</dbReference>
<reference evidence="9" key="1">
    <citation type="journal article" date="2023" name="Insect Mol. Biol.">
        <title>Genome sequencing provides insights into the evolution of gene families encoding plant cell wall-degrading enzymes in longhorned beetles.</title>
        <authorList>
            <person name="Shin N.R."/>
            <person name="Okamura Y."/>
            <person name="Kirsch R."/>
            <person name="Pauchet Y."/>
        </authorList>
    </citation>
    <scope>NUCLEOTIDE SEQUENCE</scope>
    <source>
        <strain evidence="9">MMC_N1</strain>
    </source>
</reference>
<feature type="domain" description="Gamma tubulin complex component C-terminal" evidence="7">
    <location>
        <begin position="340"/>
        <end position="509"/>
    </location>
</feature>
<proteinExistence type="inferred from homology"/>
<comment type="caution">
    <text evidence="9">The sequence shown here is derived from an EMBL/GenBank/DDBJ whole genome shotgun (WGS) entry which is preliminary data.</text>
</comment>
<keyword evidence="4 6" id="KW-0493">Microtubule</keyword>
<evidence type="ECO:0000256" key="6">
    <source>
        <dbReference type="RuleBase" id="RU363050"/>
    </source>
</evidence>
<evidence type="ECO:0000256" key="4">
    <source>
        <dbReference type="ARBA" id="ARBA00022701"/>
    </source>
</evidence>
<organism evidence="9 10">
    <name type="scientific">Molorchus minor</name>
    <dbReference type="NCBI Taxonomy" id="1323400"/>
    <lineage>
        <taxon>Eukaryota</taxon>
        <taxon>Metazoa</taxon>
        <taxon>Ecdysozoa</taxon>
        <taxon>Arthropoda</taxon>
        <taxon>Hexapoda</taxon>
        <taxon>Insecta</taxon>
        <taxon>Pterygota</taxon>
        <taxon>Neoptera</taxon>
        <taxon>Endopterygota</taxon>
        <taxon>Coleoptera</taxon>
        <taxon>Polyphaga</taxon>
        <taxon>Cucujiformia</taxon>
        <taxon>Chrysomeloidea</taxon>
        <taxon>Cerambycidae</taxon>
        <taxon>Lamiinae</taxon>
        <taxon>Monochamini</taxon>
        <taxon>Molorchus</taxon>
    </lineage>
</organism>
<dbReference type="InterPro" id="IPR041470">
    <property type="entry name" value="GCP_N"/>
</dbReference>
<dbReference type="Pfam" id="PF04130">
    <property type="entry name" value="GCP_C_terminal"/>
    <property type="match status" value="1"/>
</dbReference>
<protein>
    <recommendedName>
        <fullName evidence="6">Gamma-tubulin complex component</fullName>
    </recommendedName>
</protein>
<dbReference type="PANTHER" id="PTHR19302:SF27">
    <property type="entry name" value="GAMMA-TUBULIN COMPLEX COMPONENT 4"/>
    <property type="match status" value="1"/>
</dbReference>
<dbReference type="InterPro" id="IPR042241">
    <property type="entry name" value="GCP_C_sf"/>
</dbReference>
<keyword evidence="10" id="KW-1185">Reference proteome</keyword>
<evidence type="ECO:0000259" key="7">
    <source>
        <dbReference type="Pfam" id="PF04130"/>
    </source>
</evidence>
<evidence type="ECO:0000313" key="10">
    <source>
        <dbReference type="Proteomes" id="UP001162164"/>
    </source>
</evidence>
<dbReference type="EMBL" id="JAPWTJ010000561">
    <property type="protein sequence ID" value="KAJ8977301.1"/>
    <property type="molecule type" value="Genomic_DNA"/>
</dbReference>
<keyword evidence="3 6" id="KW-0963">Cytoplasm</keyword>
<evidence type="ECO:0000259" key="8">
    <source>
        <dbReference type="Pfam" id="PF17681"/>
    </source>
</evidence>
<evidence type="ECO:0000313" key="9">
    <source>
        <dbReference type="EMBL" id="KAJ8977301.1"/>
    </source>
</evidence>
<feature type="domain" description="Gamma tubulin complex component protein N-terminal" evidence="8">
    <location>
        <begin position="71"/>
        <end position="337"/>
    </location>
</feature>
<accession>A0ABQ9JGJ4</accession>
<evidence type="ECO:0000256" key="1">
    <source>
        <dbReference type="ARBA" id="ARBA00004267"/>
    </source>
</evidence>
<sequence>MSIKNAARISFLTSGTVPVMQIFLKTLIVTRIFTPWRRKIAANDNRNHSDYHKIVAFNKKTLNQIPSVEGLHQMSSIVENTETMTANKVPTGLYINAFCGGVHKVLEGYRKETIRLEDMFLQNPQLSLTFVLSSVEKYRNLFQILLSMIRVIEKDNVHGCLLIGRLHKYSINTIFYRHLCNWIIYGDLVDAFEEFFIVDGKTADENFLYPEQLAEIMMESNSTHSLLKKSKVRRPPLVRKFLINWRMLPMFMSEETMESILFMGRIVWIVRNDPKQSTCDRYQIKYKRDIWEGKDMEYYKKVQSLESQTFNKIEFQQTIEECRIKLTKYLWSVMLDEGNLIQHLQLIRDYYALGRGELFQQFITVAENHIKEVTSDSIIQNLNFIFLETARKIYGENDKTYLKFELTSSNIDRRIPWARLQINFEIKWPLHIVFHPKVMELYNKLFCYLLRLRKTQIDLHRLWAEHVSGKQRIDRRVWTLRQNLMFLVNNLQYYLQVDVIEAQFSLLLKA</sequence>
<evidence type="ECO:0000256" key="2">
    <source>
        <dbReference type="ARBA" id="ARBA00010337"/>
    </source>
</evidence>
<comment type="subcellular location">
    <subcellularLocation>
        <location evidence="1 6">Cytoplasm</location>
        <location evidence="1 6">Cytoskeleton</location>
        <location evidence="1 6">Microtubule organizing center</location>
    </subcellularLocation>
</comment>